<dbReference type="PROSITE" id="PS51020">
    <property type="entry name" value="SPONDIN"/>
    <property type="match status" value="1"/>
</dbReference>
<protein>
    <submittedName>
        <fullName evidence="1">Uncharacterized protein</fullName>
    </submittedName>
</protein>
<reference evidence="1" key="1">
    <citation type="submission" date="2020-04" db="EMBL/GenBank/DDBJ databases">
        <authorList>
            <person name="Alioto T."/>
            <person name="Alioto T."/>
            <person name="Gomez Garrido J."/>
        </authorList>
    </citation>
    <scope>NUCLEOTIDE SEQUENCE</scope>
    <source>
        <strain evidence="1">A484AB</strain>
    </source>
</reference>
<accession>A0A6S7GSX4</accession>
<dbReference type="AlphaFoldDB" id="A0A6S7GSX4"/>
<dbReference type="InterPro" id="IPR038678">
    <property type="entry name" value="Spondin_N_sf"/>
</dbReference>
<proteinExistence type="predicted"/>
<sequence length="186" mass="20697">MKVSSLPEIIFIVLYVGILSVLNEEMDSAIEKKNALSRFRGSIIRNTGTSIVRDIEVRSNYSLVSAITMIAPSPDWFTGVHDYNLCNESNGKWFDKRVKDLFLYDSGTDDAPKFVHEDTPSNPAVAIFLITNKHEGSLKSNNTIKRFGTFTFTNGANHDGVRLSADACEPGKCERECSISEGRQNL</sequence>
<evidence type="ECO:0000313" key="2">
    <source>
        <dbReference type="Proteomes" id="UP001152795"/>
    </source>
</evidence>
<keyword evidence="2" id="KW-1185">Reference proteome</keyword>
<dbReference type="EMBL" id="CACRXK020002141">
    <property type="protein sequence ID" value="CAB3992876.1"/>
    <property type="molecule type" value="Genomic_DNA"/>
</dbReference>
<organism evidence="1 2">
    <name type="scientific">Paramuricea clavata</name>
    <name type="common">Red gorgonian</name>
    <name type="synonym">Violescent sea-whip</name>
    <dbReference type="NCBI Taxonomy" id="317549"/>
    <lineage>
        <taxon>Eukaryota</taxon>
        <taxon>Metazoa</taxon>
        <taxon>Cnidaria</taxon>
        <taxon>Anthozoa</taxon>
        <taxon>Octocorallia</taxon>
        <taxon>Malacalcyonacea</taxon>
        <taxon>Plexauridae</taxon>
        <taxon>Paramuricea</taxon>
    </lineage>
</organism>
<evidence type="ECO:0000313" key="1">
    <source>
        <dbReference type="EMBL" id="CAB3992876.1"/>
    </source>
</evidence>
<dbReference type="Gene3D" id="2.60.40.2130">
    <property type="entry name" value="F-spondin domain"/>
    <property type="match status" value="1"/>
</dbReference>
<comment type="caution">
    <text evidence="1">The sequence shown here is derived from an EMBL/GenBank/DDBJ whole genome shotgun (WGS) entry which is preliminary data.</text>
</comment>
<gene>
    <name evidence="1" type="ORF">PACLA_8A033787</name>
</gene>
<dbReference type="Proteomes" id="UP001152795">
    <property type="component" value="Unassembled WGS sequence"/>
</dbReference>
<name>A0A6S7GSX4_PARCT</name>
<dbReference type="InterPro" id="IPR009465">
    <property type="entry name" value="Spondin_N"/>
</dbReference>
<dbReference type="Pfam" id="PF06468">
    <property type="entry name" value="Spond_N"/>
    <property type="match status" value="1"/>
</dbReference>
<dbReference type="OrthoDB" id="6090599at2759"/>